<evidence type="ECO:0000313" key="4">
    <source>
        <dbReference type="EMBL" id="PPK78421.1"/>
    </source>
</evidence>
<dbReference type="InterPro" id="IPR050832">
    <property type="entry name" value="Bact_Acetyltransf"/>
</dbReference>
<dbReference type="Pfam" id="PF00583">
    <property type="entry name" value="Acetyltransf_1"/>
    <property type="match status" value="1"/>
</dbReference>
<dbReference type="SUPFAM" id="SSF142906">
    <property type="entry name" value="YjbR-like"/>
    <property type="match status" value="1"/>
</dbReference>
<dbReference type="CDD" id="cd04301">
    <property type="entry name" value="NAT_SF"/>
    <property type="match status" value="1"/>
</dbReference>
<dbReference type="InterPro" id="IPR000182">
    <property type="entry name" value="GNAT_dom"/>
</dbReference>
<dbReference type="GO" id="GO:0003677">
    <property type="term" value="F:DNA binding"/>
    <property type="evidence" value="ECO:0007669"/>
    <property type="project" value="UniProtKB-KW"/>
</dbReference>
<dbReference type="PROSITE" id="PS51186">
    <property type="entry name" value="GNAT"/>
    <property type="match status" value="1"/>
</dbReference>
<evidence type="ECO:0000256" key="1">
    <source>
        <dbReference type="ARBA" id="ARBA00022679"/>
    </source>
</evidence>
<comment type="caution">
    <text evidence="4">The sequence shown here is derived from an EMBL/GenBank/DDBJ whole genome shotgun (WGS) entry which is preliminary data.</text>
</comment>
<sequence>MENHIKIIEAIKEYCLSHLGAYEARPFGEYPICYKVMGKIFAQLNPQENFYKITLKCEPEKSYLYRQLYPGVIVRGYHCPPAQQPHWNTIDLDEFSDQEFLFQMIDEAYDSLINKFSKKAKDKLGNLSKIEFKHTDGEDPDFVTLCTKLDQALDEIVGKQYQRSKYHQFNQRDSIHDVILAYNNGEPVACGAYKRFDENHVEIKRVYVDPSQRHMGLGAEVIRRLEAKARINGYKWCVLETGRLLEAAHMMYKKAGYQIIPNYGQYAGMEDSICMEHKI</sequence>
<gene>
    <name evidence="4" type="ORF">BXY41_11595</name>
</gene>
<dbReference type="OrthoDB" id="9789813at2"/>
<keyword evidence="2" id="KW-0012">Acyltransferase</keyword>
<dbReference type="Gene3D" id="3.90.1150.30">
    <property type="match status" value="1"/>
</dbReference>
<keyword evidence="1" id="KW-0808">Transferase</keyword>
<reference evidence="4 5" key="1">
    <citation type="submission" date="2018-02" db="EMBL/GenBank/DDBJ databases">
        <title>Genomic Encyclopedia of Archaeal and Bacterial Type Strains, Phase II (KMG-II): from individual species to whole genera.</title>
        <authorList>
            <person name="Goeker M."/>
        </authorList>
    </citation>
    <scope>NUCLEOTIDE SEQUENCE [LARGE SCALE GENOMIC DNA]</scope>
    <source>
        <strain evidence="4 5">DSM 3808</strain>
    </source>
</reference>
<dbReference type="Pfam" id="PF04237">
    <property type="entry name" value="YjbR"/>
    <property type="match status" value="1"/>
</dbReference>
<dbReference type="AlphaFoldDB" id="A0A2S6HM24"/>
<protein>
    <submittedName>
        <fullName evidence="4">Putative DNA-binding protein (MmcQ/YjbR family)</fullName>
    </submittedName>
</protein>
<feature type="domain" description="N-acetyltransferase" evidence="3">
    <location>
        <begin position="132"/>
        <end position="279"/>
    </location>
</feature>
<dbReference type="InterPro" id="IPR016181">
    <property type="entry name" value="Acyl_CoA_acyltransferase"/>
</dbReference>
<keyword evidence="4" id="KW-0238">DNA-binding</keyword>
<evidence type="ECO:0000259" key="3">
    <source>
        <dbReference type="PROSITE" id="PS51186"/>
    </source>
</evidence>
<accession>A0A2S6HM24</accession>
<dbReference type="EMBL" id="PTJA01000015">
    <property type="protein sequence ID" value="PPK78421.1"/>
    <property type="molecule type" value="Genomic_DNA"/>
</dbReference>
<dbReference type="InterPro" id="IPR058532">
    <property type="entry name" value="YjbR/MT2646/Rv2570-like"/>
</dbReference>
<name>A0A2S6HM24_9FIRM</name>
<dbReference type="GO" id="GO:0016747">
    <property type="term" value="F:acyltransferase activity, transferring groups other than amino-acyl groups"/>
    <property type="evidence" value="ECO:0007669"/>
    <property type="project" value="InterPro"/>
</dbReference>
<keyword evidence="5" id="KW-1185">Reference proteome</keyword>
<dbReference type="RefSeq" id="WP_104439158.1">
    <property type="nucleotide sequence ID" value="NZ_PTJA01000015.1"/>
</dbReference>
<proteinExistence type="predicted"/>
<dbReference type="SUPFAM" id="SSF55729">
    <property type="entry name" value="Acyl-CoA N-acyltransferases (Nat)"/>
    <property type="match status" value="1"/>
</dbReference>
<dbReference type="PANTHER" id="PTHR43877:SF2">
    <property type="entry name" value="AMINOALKYLPHOSPHONATE N-ACETYLTRANSFERASE-RELATED"/>
    <property type="match status" value="1"/>
</dbReference>
<dbReference type="Proteomes" id="UP000237749">
    <property type="component" value="Unassembled WGS sequence"/>
</dbReference>
<dbReference type="PANTHER" id="PTHR43877">
    <property type="entry name" value="AMINOALKYLPHOSPHONATE N-ACETYLTRANSFERASE-RELATED-RELATED"/>
    <property type="match status" value="1"/>
</dbReference>
<organism evidence="4 5">
    <name type="scientific">Lacrimispora xylanisolvens</name>
    <dbReference type="NCBI Taxonomy" id="384636"/>
    <lineage>
        <taxon>Bacteria</taxon>
        <taxon>Bacillati</taxon>
        <taxon>Bacillota</taxon>
        <taxon>Clostridia</taxon>
        <taxon>Lachnospirales</taxon>
        <taxon>Lachnospiraceae</taxon>
        <taxon>Lacrimispora</taxon>
    </lineage>
</organism>
<evidence type="ECO:0000313" key="5">
    <source>
        <dbReference type="Proteomes" id="UP000237749"/>
    </source>
</evidence>
<dbReference type="InterPro" id="IPR038056">
    <property type="entry name" value="YjbR-like_sf"/>
</dbReference>
<dbReference type="Gene3D" id="3.40.630.30">
    <property type="match status" value="1"/>
</dbReference>
<evidence type="ECO:0000256" key="2">
    <source>
        <dbReference type="ARBA" id="ARBA00023315"/>
    </source>
</evidence>